<evidence type="ECO:0000256" key="1">
    <source>
        <dbReference type="SAM" id="MobiDB-lite"/>
    </source>
</evidence>
<accession>A0AAX4K2L0</accession>
<sequence>MTSSQSPLLPLDIRLRTLESQIYGVPNFLLDANNDQLIKRGESSKSIIRQVRESAEIFDRLSSESEGIKRLIEGYDQYFPLINSTNSIINDNQQQPASQSSSNKNDKNERMTIRESDLLPDKVKLTMILESFHDLRNSERDLREIDLLKKKQVQGSGNLEELLPLKPNLINSIKQTQIRSNELSKVKKDIENLLNRYNEYTSTTSDLFIDLHYQLQYLEDRVSKLERKKKKEIEGRF</sequence>
<name>A0AAX4K2L0_9TREE</name>
<dbReference type="EMBL" id="CP144106">
    <property type="protein sequence ID" value="WWC91931.1"/>
    <property type="molecule type" value="Genomic_DNA"/>
</dbReference>
<dbReference type="PANTHER" id="PTHR28360">
    <property type="entry name" value="DYNACTIN SUBUNIT 3"/>
    <property type="match status" value="1"/>
</dbReference>
<dbReference type="Pfam" id="PF07426">
    <property type="entry name" value="Dynactin_p22"/>
    <property type="match status" value="1"/>
</dbReference>
<keyword evidence="3" id="KW-1185">Reference proteome</keyword>
<dbReference type="GeneID" id="91097552"/>
<feature type="compositionally biased region" description="Low complexity" evidence="1">
    <location>
        <begin position="91"/>
        <end position="103"/>
    </location>
</feature>
<dbReference type="Proteomes" id="UP001355207">
    <property type="component" value="Chromosome 9"/>
</dbReference>
<evidence type="ECO:0000313" key="2">
    <source>
        <dbReference type="EMBL" id="WWC91931.1"/>
    </source>
</evidence>
<organism evidence="2 3">
    <name type="scientific">Kwoniella dendrophila CBS 6074</name>
    <dbReference type="NCBI Taxonomy" id="1295534"/>
    <lineage>
        <taxon>Eukaryota</taxon>
        <taxon>Fungi</taxon>
        <taxon>Dikarya</taxon>
        <taxon>Basidiomycota</taxon>
        <taxon>Agaricomycotina</taxon>
        <taxon>Tremellomycetes</taxon>
        <taxon>Tremellales</taxon>
        <taxon>Cryptococcaceae</taxon>
        <taxon>Kwoniella</taxon>
    </lineage>
</organism>
<dbReference type="AlphaFoldDB" id="A0AAX4K2L0"/>
<evidence type="ECO:0000313" key="3">
    <source>
        <dbReference type="Proteomes" id="UP001355207"/>
    </source>
</evidence>
<proteinExistence type="predicted"/>
<feature type="region of interest" description="Disordered" evidence="1">
    <location>
        <begin position="91"/>
        <end position="115"/>
    </location>
</feature>
<reference evidence="2 3" key="1">
    <citation type="submission" date="2024-01" db="EMBL/GenBank/DDBJ databases">
        <title>Comparative genomics of Cryptococcus and Kwoniella reveals pathogenesis evolution and contrasting modes of karyotype evolution via chromosome fusion or intercentromeric recombination.</title>
        <authorList>
            <person name="Coelho M.A."/>
            <person name="David-Palma M."/>
            <person name="Shea T."/>
            <person name="Bowers K."/>
            <person name="McGinley-Smith S."/>
            <person name="Mohammad A.W."/>
            <person name="Gnirke A."/>
            <person name="Yurkov A.M."/>
            <person name="Nowrousian M."/>
            <person name="Sun S."/>
            <person name="Cuomo C.A."/>
            <person name="Heitman J."/>
        </authorList>
    </citation>
    <scope>NUCLEOTIDE SEQUENCE [LARGE SCALE GENOMIC DNA]</scope>
    <source>
        <strain evidence="2 3">CBS 6074</strain>
    </source>
</reference>
<dbReference type="RefSeq" id="XP_066078693.1">
    <property type="nucleotide sequence ID" value="XM_066222596.1"/>
</dbReference>
<protein>
    <submittedName>
        <fullName evidence="2">Uncharacterized protein</fullName>
    </submittedName>
</protein>
<gene>
    <name evidence="2" type="ORF">L201_006883</name>
</gene>
<feature type="compositionally biased region" description="Basic and acidic residues" evidence="1">
    <location>
        <begin position="104"/>
        <end position="115"/>
    </location>
</feature>
<dbReference type="InterPro" id="IPR009991">
    <property type="entry name" value="DCTN3"/>
</dbReference>
<dbReference type="GO" id="GO:0005869">
    <property type="term" value="C:dynactin complex"/>
    <property type="evidence" value="ECO:0007669"/>
    <property type="project" value="InterPro"/>
</dbReference>
<dbReference type="PANTHER" id="PTHR28360:SF1">
    <property type="entry name" value="DYNACTIN SUBUNIT 3"/>
    <property type="match status" value="1"/>
</dbReference>
<dbReference type="GO" id="GO:0061640">
    <property type="term" value="P:cytoskeleton-dependent cytokinesis"/>
    <property type="evidence" value="ECO:0007669"/>
    <property type="project" value="InterPro"/>
</dbReference>